<dbReference type="PANTHER" id="PTHR11157:SF17">
    <property type="entry name" value="ELONGATION OF VERY LONG CHAIN FATTY ACIDS PROTEIN 6"/>
    <property type="match status" value="1"/>
</dbReference>
<dbReference type="GO" id="GO:0005789">
    <property type="term" value="C:endoplasmic reticulum membrane"/>
    <property type="evidence" value="ECO:0007669"/>
    <property type="project" value="TreeGrafter"/>
</dbReference>
<evidence type="ECO:0000256" key="7">
    <source>
        <dbReference type="ARBA" id="ARBA00023098"/>
    </source>
</evidence>
<reference evidence="11" key="1">
    <citation type="submission" date="2022-01" db="EMBL/GenBank/DDBJ databases">
        <authorList>
            <person name="Braso-Vives M."/>
        </authorList>
    </citation>
    <scope>NUCLEOTIDE SEQUENCE</scope>
</reference>
<feature type="transmembrane region" description="Helical" evidence="10">
    <location>
        <begin position="283"/>
        <end position="304"/>
    </location>
</feature>
<dbReference type="OrthoDB" id="10259681at2759"/>
<dbReference type="Proteomes" id="UP000838412">
    <property type="component" value="Chromosome 8"/>
</dbReference>
<dbReference type="GO" id="GO:0009922">
    <property type="term" value="F:fatty acid elongase activity"/>
    <property type="evidence" value="ECO:0007669"/>
    <property type="project" value="UniProtKB-EC"/>
</dbReference>
<keyword evidence="7 10" id="KW-0443">Lipid metabolism</keyword>
<organism evidence="11 12">
    <name type="scientific">Branchiostoma lanceolatum</name>
    <name type="common">Common lancelet</name>
    <name type="synonym">Amphioxus lanceolatum</name>
    <dbReference type="NCBI Taxonomy" id="7740"/>
    <lineage>
        <taxon>Eukaryota</taxon>
        <taxon>Metazoa</taxon>
        <taxon>Chordata</taxon>
        <taxon>Cephalochordata</taxon>
        <taxon>Leptocardii</taxon>
        <taxon>Amphioxiformes</taxon>
        <taxon>Branchiostomatidae</taxon>
        <taxon>Branchiostoma</taxon>
    </lineage>
</organism>
<accession>A0A8K0F2P8</accession>
<comment type="similarity">
    <text evidence="10">Belongs to the ELO family.</text>
</comment>
<evidence type="ECO:0000256" key="10">
    <source>
        <dbReference type="RuleBase" id="RU361115"/>
    </source>
</evidence>
<keyword evidence="2 10" id="KW-0444">Lipid biosynthesis</keyword>
<sequence>MTSPIVVEKMALPEDELVPSVVPPFEFEERFDAAGFHRWFRARWWWSAVFSAAYVLLVFGGRRLMRHREPFRLRLPLVLWNCGLAVFSTLGALRVNSTLFHIILQKGFLFSVCEPLLLTGPGTGFWAAAYSVSKPPTPSARYVSMEVFSVCEPLLLTGPVTGFWAAAYSVSKVVEFGDTFFIVLRKQPLILLHWYHHVSVCMFNWYAYADLAGPVGYFVAMNYTVHAVMYTYFAIRAAGYRLPKKLSMAITVLQSSQMVGGLLIGAYAHVTYRSGQACHWSEFASLLCVMMYGSYLLLFLHFFAKSYVFKTPRPKKE</sequence>
<dbReference type="GO" id="GO:0030148">
    <property type="term" value="P:sphingolipid biosynthetic process"/>
    <property type="evidence" value="ECO:0007669"/>
    <property type="project" value="TreeGrafter"/>
</dbReference>
<evidence type="ECO:0000313" key="11">
    <source>
        <dbReference type="EMBL" id="CAH1272722.1"/>
    </source>
</evidence>
<keyword evidence="8 10" id="KW-0472">Membrane</keyword>
<dbReference type="PANTHER" id="PTHR11157">
    <property type="entry name" value="FATTY ACID ACYL TRANSFERASE-RELATED"/>
    <property type="match status" value="1"/>
</dbReference>
<feature type="transmembrane region" description="Helical" evidence="10">
    <location>
        <begin position="77"/>
        <end position="95"/>
    </location>
</feature>
<dbReference type="Pfam" id="PF01151">
    <property type="entry name" value="ELO"/>
    <property type="match status" value="1"/>
</dbReference>
<keyword evidence="12" id="KW-1185">Reference proteome</keyword>
<evidence type="ECO:0000256" key="8">
    <source>
        <dbReference type="ARBA" id="ARBA00023136"/>
    </source>
</evidence>
<evidence type="ECO:0000256" key="3">
    <source>
        <dbReference type="ARBA" id="ARBA00022679"/>
    </source>
</evidence>
<dbReference type="EC" id="2.3.1.199" evidence="10"/>
<evidence type="ECO:0000256" key="9">
    <source>
        <dbReference type="ARBA" id="ARBA00023160"/>
    </source>
</evidence>
<keyword evidence="3 10" id="KW-0808">Transferase</keyword>
<protein>
    <recommendedName>
        <fullName evidence="10">Elongation of very long chain fatty acids protein</fullName>
        <ecNumber evidence="10">2.3.1.199</ecNumber>
    </recommendedName>
    <alternativeName>
        <fullName evidence="10">Very-long-chain 3-oxoacyl-CoA synthase</fullName>
    </alternativeName>
</protein>
<comment type="catalytic activity">
    <reaction evidence="10">
        <text>a very-long-chain acyl-CoA + malonyl-CoA + H(+) = a very-long-chain 3-oxoacyl-CoA + CO2 + CoA</text>
        <dbReference type="Rhea" id="RHEA:32727"/>
        <dbReference type="ChEBI" id="CHEBI:15378"/>
        <dbReference type="ChEBI" id="CHEBI:16526"/>
        <dbReference type="ChEBI" id="CHEBI:57287"/>
        <dbReference type="ChEBI" id="CHEBI:57384"/>
        <dbReference type="ChEBI" id="CHEBI:90725"/>
        <dbReference type="ChEBI" id="CHEBI:90736"/>
        <dbReference type="EC" id="2.3.1.199"/>
    </reaction>
</comment>
<feature type="transmembrane region" description="Helical" evidence="10">
    <location>
        <begin position="215"/>
        <end position="235"/>
    </location>
</feature>
<feature type="transmembrane region" description="Helical" evidence="10">
    <location>
        <begin position="107"/>
        <end position="132"/>
    </location>
</feature>
<name>A0A8K0F2P8_BRALA</name>
<evidence type="ECO:0000313" key="12">
    <source>
        <dbReference type="Proteomes" id="UP000838412"/>
    </source>
</evidence>
<evidence type="ECO:0000256" key="4">
    <source>
        <dbReference type="ARBA" id="ARBA00022692"/>
    </source>
</evidence>
<evidence type="ECO:0000256" key="2">
    <source>
        <dbReference type="ARBA" id="ARBA00022516"/>
    </source>
</evidence>
<dbReference type="GO" id="GO:0019367">
    <property type="term" value="P:fatty acid elongation, saturated fatty acid"/>
    <property type="evidence" value="ECO:0007669"/>
    <property type="project" value="TreeGrafter"/>
</dbReference>
<dbReference type="AlphaFoldDB" id="A0A8K0F2P8"/>
<evidence type="ECO:0000256" key="6">
    <source>
        <dbReference type="ARBA" id="ARBA00022989"/>
    </source>
</evidence>
<evidence type="ECO:0000256" key="5">
    <source>
        <dbReference type="ARBA" id="ARBA00022832"/>
    </source>
</evidence>
<feature type="transmembrane region" description="Helical" evidence="10">
    <location>
        <begin position="247"/>
        <end position="268"/>
    </location>
</feature>
<dbReference type="GO" id="GO:0042761">
    <property type="term" value="P:very long-chain fatty acid biosynthetic process"/>
    <property type="evidence" value="ECO:0007669"/>
    <property type="project" value="TreeGrafter"/>
</dbReference>
<comment type="subcellular location">
    <subcellularLocation>
        <location evidence="1">Membrane</location>
        <topology evidence="1">Multi-pass membrane protein</topology>
    </subcellularLocation>
</comment>
<gene>
    <name evidence="11" type="primary">ELOVL6</name>
    <name evidence="11" type="ORF">BLAG_LOCUS24292</name>
</gene>
<evidence type="ECO:0000256" key="1">
    <source>
        <dbReference type="ARBA" id="ARBA00004141"/>
    </source>
</evidence>
<keyword evidence="9 10" id="KW-0275">Fatty acid biosynthesis</keyword>
<dbReference type="GO" id="GO:0034626">
    <property type="term" value="P:fatty acid elongation, polyunsaturated fatty acid"/>
    <property type="evidence" value="ECO:0007669"/>
    <property type="project" value="TreeGrafter"/>
</dbReference>
<feature type="transmembrane region" description="Helical" evidence="10">
    <location>
        <begin position="44"/>
        <end position="65"/>
    </location>
</feature>
<keyword evidence="4 10" id="KW-0812">Transmembrane</keyword>
<keyword evidence="6 10" id="KW-1133">Transmembrane helix</keyword>
<keyword evidence="5 10" id="KW-0276">Fatty acid metabolism</keyword>
<dbReference type="GO" id="GO:0034625">
    <property type="term" value="P:fatty acid elongation, monounsaturated fatty acid"/>
    <property type="evidence" value="ECO:0007669"/>
    <property type="project" value="TreeGrafter"/>
</dbReference>
<proteinExistence type="inferred from homology"/>
<dbReference type="EMBL" id="OV696693">
    <property type="protein sequence ID" value="CAH1272722.1"/>
    <property type="molecule type" value="Genomic_DNA"/>
</dbReference>
<dbReference type="InterPro" id="IPR002076">
    <property type="entry name" value="ELO_fam"/>
</dbReference>